<feature type="transmembrane region" description="Helical" evidence="5">
    <location>
        <begin position="110"/>
        <end position="132"/>
    </location>
</feature>
<evidence type="ECO:0000259" key="6">
    <source>
        <dbReference type="Pfam" id="PF01957"/>
    </source>
</evidence>
<keyword evidence="2 5" id="KW-0812">Transmembrane</keyword>
<dbReference type="Gene3D" id="2.40.50.140">
    <property type="entry name" value="Nucleic acid-binding proteins"/>
    <property type="match status" value="1"/>
</dbReference>
<dbReference type="PANTHER" id="PTHR33507:SF3">
    <property type="entry name" value="INNER MEMBRANE PROTEIN YBBJ"/>
    <property type="match status" value="1"/>
</dbReference>
<feature type="domain" description="NfeD integral membrane" evidence="7">
    <location>
        <begin position="16"/>
        <end position="130"/>
    </location>
</feature>
<dbReference type="GO" id="GO:0005886">
    <property type="term" value="C:plasma membrane"/>
    <property type="evidence" value="ECO:0007669"/>
    <property type="project" value="TreeGrafter"/>
</dbReference>
<comment type="caution">
    <text evidence="8">The sequence shown here is derived from an EMBL/GenBank/DDBJ whole genome shotgun (WGS) entry which is preliminary data.</text>
</comment>
<evidence type="ECO:0000259" key="7">
    <source>
        <dbReference type="Pfam" id="PF24961"/>
    </source>
</evidence>
<evidence type="ECO:0000256" key="1">
    <source>
        <dbReference type="ARBA" id="ARBA00004141"/>
    </source>
</evidence>
<evidence type="ECO:0000256" key="3">
    <source>
        <dbReference type="ARBA" id="ARBA00022989"/>
    </source>
</evidence>
<gene>
    <name evidence="8" type="ORF">H2C83_00150</name>
</gene>
<evidence type="ECO:0000313" key="8">
    <source>
        <dbReference type="EMBL" id="MBA4600759.1"/>
    </source>
</evidence>
<keyword evidence="3 5" id="KW-1133">Transmembrane helix</keyword>
<dbReference type="InterPro" id="IPR012340">
    <property type="entry name" value="NA-bd_OB-fold"/>
</dbReference>
<keyword evidence="9" id="KW-1185">Reference proteome</keyword>
<accession>A0A7W1XP89</accession>
<feature type="transmembrane region" description="Helical" evidence="5">
    <location>
        <begin position="6"/>
        <end position="25"/>
    </location>
</feature>
<feature type="transmembrane region" description="Helical" evidence="5">
    <location>
        <begin position="85"/>
        <end position="104"/>
    </location>
</feature>
<dbReference type="InterPro" id="IPR052165">
    <property type="entry name" value="Membrane_assoc_protease"/>
</dbReference>
<protein>
    <recommendedName>
        <fullName evidence="10">NfeD-like C-terminal domain-containing protein</fullName>
    </recommendedName>
</protein>
<feature type="domain" description="NfeD-like C-terminal" evidence="6">
    <location>
        <begin position="160"/>
        <end position="215"/>
    </location>
</feature>
<dbReference type="Pfam" id="PF01957">
    <property type="entry name" value="NfeD"/>
    <property type="match status" value="1"/>
</dbReference>
<dbReference type="PANTHER" id="PTHR33507">
    <property type="entry name" value="INNER MEMBRANE PROTEIN YBBJ"/>
    <property type="match status" value="1"/>
</dbReference>
<dbReference type="Proteomes" id="UP000538292">
    <property type="component" value="Unassembled WGS sequence"/>
</dbReference>
<dbReference type="EMBL" id="JACEOL010000001">
    <property type="protein sequence ID" value="MBA4600759.1"/>
    <property type="molecule type" value="Genomic_DNA"/>
</dbReference>
<evidence type="ECO:0000256" key="2">
    <source>
        <dbReference type="ARBA" id="ARBA00022692"/>
    </source>
</evidence>
<sequence>MMAFMVFTDFLADPVVMMIILAVGLLGLMIELLSPGVGIAAIIGLGCFATFFGTCMHLGSASMFEVFLFIVGSILIVIEVLLPTLGILGIIGIIMVIVSIVAAIPDLNVAVLVLVGSLAITGICLWILFRFFGWKVTWNRVILRTVQSNEKGYTSSRDRKALLNQVGITLTPLRPSGFAQFGDHKEDVVSDGESIPRDVKVKVILVEGSRVVVKRAEQNED</sequence>
<evidence type="ECO:0008006" key="10">
    <source>
        <dbReference type="Google" id="ProtNLM"/>
    </source>
</evidence>
<evidence type="ECO:0000256" key="4">
    <source>
        <dbReference type="ARBA" id="ARBA00023136"/>
    </source>
</evidence>
<name>A0A7W1XP89_9BACL</name>
<dbReference type="AlphaFoldDB" id="A0A7W1XP89"/>
<dbReference type="InterPro" id="IPR002810">
    <property type="entry name" value="NfeD-like_C"/>
</dbReference>
<comment type="subcellular location">
    <subcellularLocation>
        <location evidence="1">Membrane</location>
        <topology evidence="1">Multi-pass membrane protein</topology>
    </subcellularLocation>
</comment>
<evidence type="ECO:0000256" key="5">
    <source>
        <dbReference type="SAM" id="Phobius"/>
    </source>
</evidence>
<dbReference type="Pfam" id="PF24961">
    <property type="entry name" value="NfeD_membrane"/>
    <property type="match status" value="1"/>
</dbReference>
<reference evidence="8 9" key="1">
    <citation type="submission" date="2020-07" db="EMBL/GenBank/DDBJ databases">
        <title>Thermoactinomyces phylogeny.</title>
        <authorList>
            <person name="Dunlap C."/>
        </authorList>
    </citation>
    <scope>NUCLEOTIDE SEQUENCE [LARGE SCALE GENOMIC DNA]</scope>
    <source>
        <strain evidence="8 9">AMNI-1</strain>
    </source>
</reference>
<organism evidence="8 9">
    <name type="scientific">Thermoactinomyces mirandus</name>
    <dbReference type="NCBI Taxonomy" id="2756294"/>
    <lineage>
        <taxon>Bacteria</taxon>
        <taxon>Bacillati</taxon>
        <taxon>Bacillota</taxon>
        <taxon>Bacilli</taxon>
        <taxon>Bacillales</taxon>
        <taxon>Thermoactinomycetaceae</taxon>
        <taxon>Thermoactinomyces</taxon>
    </lineage>
</organism>
<evidence type="ECO:0000313" key="9">
    <source>
        <dbReference type="Proteomes" id="UP000538292"/>
    </source>
</evidence>
<dbReference type="InterPro" id="IPR056739">
    <property type="entry name" value="NfeD_membrane"/>
</dbReference>
<keyword evidence="4 5" id="KW-0472">Membrane</keyword>
<feature type="transmembrane region" description="Helical" evidence="5">
    <location>
        <begin position="32"/>
        <end position="52"/>
    </location>
</feature>
<proteinExistence type="predicted"/>